<evidence type="ECO:0000256" key="7">
    <source>
        <dbReference type="ARBA" id="ARBA00022723"/>
    </source>
</evidence>
<feature type="binding site" evidence="15">
    <location>
        <position position="66"/>
    </location>
    <ligand>
        <name>thiamine diphosphate</name>
        <dbReference type="ChEBI" id="CHEBI:58937"/>
    </ligand>
</feature>
<dbReference type="InterPro" id="IPR020826">
    <property type="entry name" value="Transketolase_BS"/>
</dbReference>
<feature type="binding site" evidence="16">
    <location>
        <position position="187"/>
    </location>
    <ligand>
        <name>Mg(2+)</name>
        <dbReference type="ChEBI" id="CHEBI:18420"/>
    </ligand>
</feature>
<dbReference type="InterPro" id="IPR049557">
    <property type="entry name" value="Transketolase_CS"/>
</dbReference>
<dbReference type="Gene3D" id="3.40.50.920">
    <property type="match status" value="1"/>
</dbReference>
<dbReference type="PANTHER" id="PTHR43522:SF2">
    <property type="entry name" value="TRANSKETOLASE 1-RELATED"/>
    <property type="match status" value="1"/>
</dbReference>
<evidence type="ECO:0000256" key="1">
    <source>
        <dbReference type="ARBA" id="ARBA00001913"/>
    </source>
</evidence>
<dbReference type="GO" id="GO:0004802">
    <property type="term" value="F:transketolase activity"/>
    <property type="evidence" value="ECO:0007669"/>
    <property type="project" value="UniProtKB-UniRule"/>
</dbReference>
<keyword evidence="6 18" id="KW-0808">Transferase</keyword>
<feature type="binding site" evidence="16">
    <location>
        <position position="155"/>
    </location>
    <ligand>
        <name>Mg(2+)</name>
        <dbReference type="ChEBI" id="CHEBI:18420"/>
    </ligand>
</feature>
<dbReference type="InterPro" id="IPR005475">
    <property type="entry name" value="Transketolase-like_Pyr-bd"/>
</dbReference>
<feature type="site" description="Important for catalytic activity" evidence="17">
    <location>
        <position position="260"/>
    </location>
</feature>
<feature type="binding site" evidence="15">
    <location>
        <position position="185"/>
    </location>
    <ligand>
        <name>thiamine diphosphate</name>
        <dbReference type="ChEBI" id="CHEBI:58937"/>
    </ligand>
</feature>
<evidence type="ECO:0000256" key="13">
    <source>
        <dbReference type="PIRSR" id="PIRSR605478-1"/>
    </source>
</evidence>
<evidence type="ECO:0000256" key="6">
    <source>
        <dbReference type="ARBA" id="ARBA00022679"/>
    </source>
</evidence>
<evidence type="ECO:0000256" key="17">
    <source>
        <dbReference type="PIRSR" id="PIRSR605478-5"/>
    </source>
</evidence>
<organism evidence="20 21">
    <name type="scientific">Legionella massiliensis</name>
    <dbReference type="NCBI Taxonomy" id="1034943"/>
    <lineage>
        <taxon>Bacteria</taxon>
        <taxon>Pseudomonadati</taxon>
        <taxon>Pseudomonadota</taxon>
        <taxon>Gammaproteobacteria</taxon>
        <taxon>Legionellales</taxon>
        <taxon>Legionellaceae</taxon>
        <taxon>Legionella</taxon>
    </lineage>
</organism>
<evidence type="ECO:0000313" key="20">
    <source>
        <dbReference type="EMBL" id="CDZ76339.1"/>
    </source>
</evidence>
<feature type="binding site" evidence="15">
    <location>
        <position position="437"/>
    </location>
    <ligand>
        <name>thiamine diphosphate</name>
        <dbReference type="ChEBI" id="CHEBI:58937"/>
    </ligand>
</feature>
<feature type="binding site" evidence="15">
    <location>
        <begin position="114"/>
        <end position="116"/>
    </location>
    <ligand>
        <name>thiamine diphosphate</name>
        <dbReference type="ChEBI" id="CHEBI:58937"/>
    </ligand>
</feature>
<evidence type="ECO:0000256" key="9">
    <source>
        <dbReference type="ARBA" id="ARBA00022842"/>
    </source>
</evidence>
<dbReference type="CDD" id="cd07033">
    <property type="entry name" value="TPP_PYR_DXS_TK_like"/>
    <property type="match status" value="1"/>
</dbReference>
<accession>A0A078KX43</accession>
<dbReference type="InterPro" id="IPR055152">
    <property type="entry name" value="Transketolase-like_C_2"/>
</dbReference>
<feature type="active site" description="Proton donor" evidence="13">
    <location>
        <position position="411"/>
    </location>
</feature>
<feature type="binding site" evidence="14">
    <location>
        <position position="461"/>
    </location>
    <ligand>
        <name>substrate</name>
    </ligand>
</feature>
<dbReference type="FunFam" id="3.40.50.970:FF:000003">
    <property type="entry name" value="Transketolase"/>
    <property type="match status" value="1"/>
</dbReference>
<evidence type="ECO:0000256" key="10">
    <source>
        <dbReference type="ARBA" id="ARBA00023052"/>
    </source>
</evidence>
<feature type="binding site" evidence="14">
    <location>
        <position position="473"/>
    </location>
    <ligand>
        <name>substrate</name>
    </ligand>
</feature>
<protein>
    <recommendedName>
        <fullName evidence="5 12">Transketolase</fullName>
        <ecNumber evidence="5 12">2.2.1.1</ecNumber>
    </recommendedName>
</protein>
<evidence type="ECO:0000256" key="18">
    <source>
        <dbReference type="RuleBase" id="RU004996"/>
    </source>
</evidence>
<feature type="binding site" evidence="15">
    <location>
        <position position="156"/>
    </location>
    <ligand>
        <name>thiamine diphosphate</name>
        <dbReference type="ChEBI" id="CHEBI:58937"/>
    </ligand>
</feature>
<keyword evidence="21" id="KW-1185">Reference proteome</keyword>
<dbReference type="eggNOG" id="COG0021">
    <property type="taxonomic scope" value="Bacteria"/>
</dbReference>
<evidence type="ECO:0000256" key="8">
    <source>
        <dbReference type="ARBA" id="ARBA00022837"/>
    </source>
</evidence>
<comment type="subunit">
    <text evidence="4 18">Homodimer.</text>
</comment>
<evidence type="ECO:0000256" key="16">
    <source>
        <dbReference type="PIRSR" id="PIRSR605478-4"/>
    </source>
</evidence>
<evidence type="ECO:0000256" key="3">
    <source>
        <dbReference type="ARBA" id="ARBA00007131"/>
    </source>
</evidence>
<evidence type="ECO:0000256" key="11">
    <source>
        <dbReference type="ARBA" id="ARBA00049473"/>
    </source>
</evidence>
<gene>
    <name evidence="20" type="primary">tktA_2</name>
    <name evidence="20" type="ORF">BN59_00606</name>
</gene>
<keyword evidence="8 18" id="KW-0106">Calcium</keyword>
<dbReference type="GO" id="GO:0005829">
    <property type="term" value="C:cytosol"/>
    <property type="evidence" value="ECO:0007669"/>
    <property type="project" value="TreeGrafter"/>
</dbReference>
<dbReference type="PROSITE" id="PS00801">
    <property type="entry name" value="TRANSKETOLASE_1"/>
    <property type="match status" value="1"/>
</dbReference>
<dbReference type="InterPro" id="IPR033247">
    <property type="entry name" value="Transketolase_fam"/>
</dbReference>
<dbReference type="EC" id="2.2.1.1" evidence="5 12"/>
<dbReference type="GO" id="GO:0009052">
    <property type="term" value="P:pentose-phosphate shunt, non-oxidative branch"/>
    <property type="evidence" value="ECO:0007669"/>
    <property type="project" value="UniProtKB-ARBA"/>
</dbReference>
<comment type="similarity">
    <text evidence="3 18">Belongs to the transketolase family.</text>
</comment>
<feature type="binding site" evidence="14">
    <location>
        <position position="384"/>
    </location>
    <ligand>
        <name>substrate</name>
    </ligand>
</feature>
<comment type="cofactor">
    <cofactor evidence="18">
        <name>Mg(2+)</name>
        <dbReference type="ChEBI" id="CHEBI:18420"/>
    </cofactor>
    <cofactor evidence="18">
        <name>Ca(2+)</name>
        <dbReference type="ChEBI" id="CHEBI:29108"/>
    </cofactor>
    <cofactor evidence="18">
        <name>Mn(2+)</name>
        <dbReference type="ChEBI" id="CHEBI:29035"/>
    </cofactor>
    <cofactor evidence="18">
        <name>Co(2+)</name>
        <dbReference type="ChEBI" id="CHEBI:48828"/>
    </cofactor>
    <text evidence="18">Binds 1 Mg(2+) ion per subunit. Can also utilize other divalent metal cations, such as Ca(2+), Mn(2+) and Co(2+).</text>
</comment>
<dbReference type="CDD" id="cd02012">
    <property type="entry name" value="TPP_TK"/>
    <property type="match status" value="1"/>
</dbReference>
<comment type="cofactor">
    <cofactor evidence="2">
        <name>Co(2+)</name>
        <dbReference type="ChEBI" id="CHEBI:48828"/>
    </cofactor>
</comment>
<feature type="binding site" evidence="16">
    <location>
        <position position="185"/>
    </location>
    <ligand>
        <name>Mg(2+)</name>
        <dbReference type="ChEBI" id="CHEBI:18420"/>
    </ligand>
</feature>
<dbReference type="PANTHER" id="PTHR43522">
    <property type="entry name" value="TRANSKETOLASE"/>
    <property type="match status" value="1"/>
</dbReference>
<evidence type="ECO:0000256" key="5">
    <source>
        <dbReference type="ARBA" id="ARBA00013152"/>
    </source>
</evidence>
<proteinExistence type="inferred from homology"/>
<dbReference type="SMART" id="SM00861">
    <property type="entry name" value="Transket_pyr"/>
    <property type="match status" value="1"/>
</dbReference>
<feature type="binding site" evidence="14">
    <location>
        <position position="357"/>
    </location>
    <ligand>
        <name>substrate</name>
    </ligand>
</feature>
<dbReference type="Proteomes" id="UP000044071">
    <property type="component" value="Unassembled WGS sequence"/>
</dbReference>
<dbReference type="Pfam" id="PF00456">
    <property type="entry name" value="Transketolase_N"/>
    <property type="match status" value="1"/>
</dbReference>
<dbReference type="SUPFAM" id="SSF52518">
    <property type="entry name" value="Thiamin diphosphate-binding fold (THDP-binding)"/>
    <property type="match status" value="2"/>
</dbReference>
<feature type="binding site" evidence="15">
    <location>
        <position position="260"/>
    </location>
    <ligand>
        <name>thiamine diphosphate</name>
        <dbReference type="ChEBI" id="CHEBI:58937"/>
    </ligand>
</feature>
<keyword evidence="9 16" id="KW-0460">Magnesium</keyword>
<feature type="site" description="Important for catalytic activity" evidence="17">
    <location>
        <position position="26"/>
    </location>
</feature>
<evidence type="ECO:0000256" key="14">
    <source>
        <dbReference type="PIRSR" id="PIRSR605478-2"/>
    </source>
</evidence>
<dbReference type="InterPro" id="IPR005474">
    <property type="entry name" value="Transketolase_N"/>
</dbReference>
<comment type="catalytic activity">
    <reaction evidence="11 18">
        <text>D-sedoheptulose 7-phosphate + D-glyceraldehyde 3-phosphate = aldehydo-D-ribose 5-phosphate + D-xylulose 5-phosphate</text>
        <dbReference type="Rhea" id="RHEA:10508"/>
        <dbReference type="ChEBI" id="CHEBI:57483"/>
        <dbReference type="ChEBI" id="CHEBI:57737"/>
        <dbReference type="ChEBI" id="CHEBI:58273"/>
        <dbReference type="ChEBI" id="CHEBI:59776"/>
        <dbReference type="EC" id="2.2.1.1"/>
    </reaction>
</comment>
<sequence length="662" mass="73132">MSLSNELADAIRFLSIDAVEQAQSGHPGMPLGMADIATVLWKKFLKHNPKNPHWFDRDRFVLSNGHGSMLLYSLLHLTGYNLNLDELKHFRQLHSKTPGHPEHADTPGVETTTGPLGQGLANSVGMAIAEKALAAQFNRPELELVNHYTYTFVGDGCLMEGISHEACSLAGTLGLGKLIVFYDDNGISIDGKVESWFTDDSATRFKAYNWQVIGPIDGHDQQAIEQAIKQARQDTRRPSLIICKTIIGLGSPVAGSEKSHGSPLGAAGVAKVRECFNWPHASFVIPDNIYAQWNHVEQGQVDEKQWLTRCHAYQEQHQSDYHEFLRRINGDLPDNWDRVAKEFIEQCRKNDKAQATRKSSQQCIEQFASLLPEMLGGSADLTGSNNTDWTGTKAIRADDFSGNYLYYGVREFAMAAIMNGLALHGGFIPYGGTFLVFADYARNAVRLSALMKQRVIYVFTHDSIGLGEDGPTHQPIEHAAMLRMTPNMQVWRPADLVETAVAWQQALEHHTGPSSMLLSRQNLPALSLGDNAAELIAKGGYILSDCQGTPEAILLATGSEVQLALKAAEKMRETGRKIRVVSMPCCERFLAQDRAYQEQVLPNSVRKRVAIEAASSTYWYRFVGLDGTVIGIDRFGVSAPASDAYNYLGITVDNIILALEKN</sequence>
<dbReference type="InterPro" id="IPR009014">
    <property type="entry name" value="Transketo_C/PFOR_II"/>
</dbReference>
<comment type="cofactor">
    <cofactor evidence="16">
        <name>Mg(2+)</name>
        <dbReference type="ChEBI" id="CHEBI:18420"/>
    </cofactor>
    <text evidence="16">Binds 1 Mg(2+) ion per subunit. Can also utilize other divalent metal cations, such as Ca(2+), Mn(2+) and Co(2+).</text>
</comment>
<evidence type="ECO:0000256" key="12">
    <source>
        <dbReference type="NCBIfam" id="TIGR00232"/>
    </source>
</evidence>
<dbReference type="InterPro" id="IPR029061">
    <property type="entry name" value="THDP-binding"/>
</dbReference>
<name>A0A078KX43_9GAMM</name>
<feature type="binding site" evidence="14">
    <location>
        <position position="26"/>
    </location>
    <ligand>
        <name>substrate</name>
    </ligand>
</feature>
<evidence type="ECO:0000313" key="21">
    <source>
        <dbReference type="Proteomes" id="UP000044071"/>
    </source>
</evidence>
<dbReference type="OrthoDB" id="8732661at2"/>
<dbReference type="GO" id="GO:0046872">
    <property type="term" value="F:metal ion binding"/>
    <property type="evidence" value="ECO:0007669"/>
    <property type="project" value="UniProtKB-KW"/>
</dbReference>
<dbReference type="STRING" id="1034943.BN59_00606"/>
<feature type="domain" description="Transketolase-like pyrimidine-binding" evidence="19">
    <location>
        <begin position="354"/>
        <end position="525"/>
    </location>
</feature>
<dbReference type="AlphaFoldDB" id="A0A078KX43"/>
<dbReference type="EMBL" id="CCSB01000001">
    <property type="protein sequence ID" value="CDZ76339.1"/>
    <property type="molecule type" value="Genomic_DNA"/>
</dbReference>
<dbReference type="NCBIfam" id="TIGR00232">
    <property type="entry name" value="tktlase_bact"/>
    <property type="match status" value="1"/>
</dbReference>
<feature type="binding site" evidence="14">
    <location>
        <position position="520"/>
    </location>
    <ligand>
        <name>substrate</name>
    </ligand>
</feature>
<comment type="cofactor">
    <cofactor evidence="15">
        <name>thiamine diphosphate</name>
        <dbReference type="ChEBI" id="CHEBI:58937"/>
    </cofactor>
    <text evidence="15">Binds 1 thiamine pyrophosphate per subunit. During the reaction, the substrate forms a covalent intermediate with the cofactor.</text>
</comment>
<evidence type="ECO:0000256" key="4">
    <source>
        <dbReference type="ARBA" id="ARBA00011738"/>
    </source>
</evidence>
<comment type="function">
    <text evidence="18">Catalyzes the transfer of a two-carbon ketol group from a ketose donor to an aldose acceptor, via a covalent intermediate with the cofactor thiamine pyrophosphate.</text>
</comment>
<keyword evidence="7 16" id="KW-0479">Metal-binding</keyword>
<evidence type="ECO:0000259" key="19">
    <source>
        <dbReference type="SMART" id="SM00861"/>
    </source>
</evidence>
<dbReference type="RefSeq" id="WP_043872897.1">
    <property type="nucleotide sequence ID" value="NZ_CCVW01000001.1"/>
</dbReference>
<dbReference type="FunFam" id="3.40.50.970:FF:000004">
    <property type="entry name" value="Transketolase"/>
    <property type="match status" value="1"/>
</dbReference>
<comment type="cofactor">
    <cofactor evidence="1">
        <name>Ca(2+)</name>
        <dbReference type="ChEBI" id="CHEBI:29108"/>
    </cofactor>
</comment>
<reference evidence="20 21" key="1">
    <citation type="submission" date="2014-06" db="EMBL/GenBank/DDBJ databases">
        <authorList>
            <person name="Urmite Genomes Urmite Genomes"/>
        </authorList>
    </citation>
    <scope>NUCLEOTIDE SEQUENCE [LARGE SCALE GENOMIC DNA]</scope>
</reference>
<dbReference type="FunFam" id="3.40.50.920:FF:000003">
    <property type="entry name" value="Transketolase"/>
    <property type="match status" value="1"/>
</dbReference>
<evidence type="ECO:0000256" key="2">
    <source>
        <dbReference type="ARBA" id="ARBA00001941"/>
    </source>
</evidence>
<keyword evidence="10 15" id="KW-0786">Thiamine pyrophosphate</keyword>
<dbReference type="Pfam" id="PF22613">
    <property type="entry name" value="Transketolase_C_1"/>
    <property type="match status" value="1"/>
</dbReference>
<dbReference type="Gene3D" id="3.40.50.970">
    <property type="match status" value="2"/>
</dbReference>
<feature type="binding site" evidence="14">
    <location>
        <position position="260"/>
    </location>
    <ligand>
        <name>substrate</name>
    </ligand>
</feature>
<dbReference type="Pfam" id="PF02779">
    <property type="entry name" value="Transket_pyr"/>
    <property type="match status" value="1"/>
</dbReference>
<evidence type="ECO:0000256" key="15">
    <source>
        <dbReference type="PIRSR" id="PIRSR605478-3"/>
    </source>
</evidence>
<dbReference type="InterPro" id="IPR005478">
    <property type="entry name" value="Transketolase_bac-like"/>
</dbReference>
<dbReference type="PROSITE" id="PS00802">
    <property type="entry name" value="TRANSKETOLASE_2"/>
    <property type="match status" value="1"/>
</dbReference>
<dbReference type="SUPFAM" id="SSF52922">
    <property type="entry name" value="TK C-terminal domain-like"/>
    <property type="match status" value="1"/>
</dbReference>
<feature type="binding site" evidence="14">
    <location>
        <position position="469"/>
    </location>
    <ligand>
        <name>substrate</name>
    </ligand>
</feature>